<keyword evidence="2" id="KW-0963">Cytoplasm</keyword>
<comment type="caution">
    <text evidence="5">The sequence shown here is derived from an EMBL/GenBank/DDBJ whole genome shotgun (WGS) entry which is preliminary data.</text>
</comment>
<reference evidence="5 6" key="1">
    <citation type="submission" date="2019-06" db="EMBL/GenBank/DDBJ databases">
        <title>Sequencing the genomes of 1000 actinobacteria strains.</title>
        <authorList>
            <person name="Klenk H.-P."/>
        </authorList>
    </citation>
    <scope>NUCLEOTIDE SEQUENCE [LARGE SCALE GENOMIC DNA]</scope>
    <source>
        <strain evidence="5 6">DSM 17305</strain>
    </source>
</reference>
<evidence type="ECO:0000256" key="4">
    <source>
        <dbReference type="ARBA" id="ARBA00022840"/>
    </source>
</evidence>
<keyword evidence="6" id="KW-1185">Reference proteome</keyword>
<dbReference type="OrthoDB" id="4323471at2"/>
<dbReference type="InterPro" id="IPR056546">
    <property type="entry name" value="MreB_MamK-like"/>
</dbReference>
<dbReference type="PANTHER" id="PTHR42749">
    <property type="entry name" value="CELL SHAPE-DETERMINING PROTEIN MREB"/>
    <property type="match status" value="1"/>
</dbReference>
<evidence type="ECO:0000256" key="1">
    <source>
        <dbReference type="ARBA" id="ARBA00004496"/>
    </source>
</evidence>
<dbReference type="InterPro" id="IPR043129">
    <property type="entry name" value="ATPase_NBD"/>
</dbReference>
<dbReference type="EMBL" id="VFMM01000001">
    <property type="protein sequence ID" value="TQJ16766.1"/>
    <property type="molecule type" value="Genomic_DNA"/>
</dbReference>
<evidence type="ECO:0000313" key="5">
    <source>
        <dbReference type="EMBL" id="TQJ16766.1"/>
    </source>
</evidence>
<comment type="subcellular location">
    <subcellularLocation>
        <location evidence="1">Cytoplasm</location>
    </subcellularLocation>
</comment>
<evidence type="ECO:0000256" key="2">
    <source>
        <dbReference type="ARBA" id="ARBA00022490"/>
    </source>
</evidence>
<keyword evidence="3" id="KW-0547">Nucleotide-binding</keyword>
<dbReference type="PANTHER" id="PTHR42749:SF1">
    <property type="entry name" value="CELL SHAPE-DETERMINING PROTEIN MREB"/>
    <property type="match status" value="1"/>
</dbReference>
<evidence type="ECO:0000313" key="6">
    <source>
        <dbReference type="Proteomes" id="UP000316298"/>
    </source>
</evidence>
<organism evidence="5 6">
    <name type="scientific">Kribbella jejuensis</name>
    <dbReference type="NCBI Taxonomy" id="236068"/>
    <lineage>
        <taxon>Bacteria</taxon>
        <taxon>Bacillati</taxon>
        <taxon>Actinomycetota</taxon>
        <taxon>Actinomycetes</taxon>
        <taxon>Propionibacteriales</taxon>
        <taxon>Kribbellaceae</taxon>
        <taxon>Kribbella</taxon>
    </lineage>
</organism>
<accession>A0A542ENH6</accession>
<gene>
    <name evidence="5" type="ORF">FB475_0871</name>
</gene>
<evidence type="ECO:0000256" key="3">
    <source>
        <dbReference type="ARBA" id="ARBA00022741"/>
    </source>
</evidence>
<dbReference type="Proteomes" id="UP000316298">
    <property type="component" value="Unassembled WGS sequence"/>
</dbReference>
<dbReference type="GO" id="GO:0005737">
    <property type="term" value="C:cytoplasm"/>
    <property type="evidence" value="ECO:0007669"/>
    <property type="project" value="UniProtKB-SubCell"/>
</dbReference>
<sequence length="238" mass="24674">MKWSHGRMPQPRARGLALDLGSARLRLWTPSGRTVDLPSAGLVSRGRIVDTCAARRAVLAGVSERLERLTVVATTPVVSDDEHRDDLLAVLRGLGAVVLIDGVKAAALGAGVDVYEPLLVVDVGAELTEVGLIAEGVVVQARRTDIGLGDARTVVDVVGEAMLELLQGPCGSQVVDALDRGVLLTGGGALRPEITYKLGRRLGAVVRPAPAPHTAAVRGAAAALQATHRHPTSSPSSP</sequence>
<proteinExistence type="predicted"/>
<keyword evidence="4" id="KW-0067">ATP-binding</keyword>
<dbReference type="AlphaFoldDB" id="A0A542ENH6"/>
<dbReference type="Pfam" id="PF06723">
    <property type="entry name" value="MreB_Mbl"/>
    <property type="match status" value="1"/>
</dbReference>
<dbReference type="GO" id="GO:0005524">
    <property type="term" value="F:ATP binding"/>
    <property type="evidence" value="ECO:0007669"/>
    <property type="project" value="UniProtKB-KW"/>
</dbReference>
<dbReference type="Gene3D" id="3.30.420.40">
    <property type="match status" value="1"/>
</dbReference>
<name>A0A542ENH6_9ACTN</name>
<dbReference type="SUPFAM" id="SSF53067">
    <property type="entry name" value="Actin-like ATPase domain"/>
    <property type="match status" value="1"/>
</dbReference>
<protein>
    <submittedName>
        <fullName evidence="5">Rod shape-determining protein MreB</fullName>
    </submittedName>
</protein>